<sequence>MNQYQSQPDYVSNTYRTISGQLAEWGIEFSPDRVADLKPEQQSHLQTWINAGVDADEECRAEFASLPEFMESEILEMRGILASEPRETIIEQGINACESQTPIADNPYLFDTTGWHLWRQAYCRWHHGESLDFSDEEFLSVTDQRQSETDIDVESDVENLIRLAPELVKVERSLSQLRRKVRQAKSQRKQLLSQLSHSLETISQEVEVEQMQLSSDVSDREQTRSVPKPARVITEGETEVVRIPVTGPETNRIEILLAQNSAGDWRSGTRWSVETDARIGKRLSGGVSLDQSSQSFSSQTAALLNAVLVLSRGLIGNAEIEGQVIDYLNLLEESPGQIAVCGKCGNHWLQDDLDAQQICPNCQPVIDSAQN</sequence>
<protein>
    <submittedName>
        <fullName evidence="2">Uncharacterized protein</fullName>
    </submittedName>
</protein>
<dbReference type="AlphaFoldDB" id="A0A517PY73"/>
<gene>
    <name evidence="2" type="ORF">HG66A1_61410</name>
</gene>
<keyword evidence="3" id="KW-1185">Reference proteome</keyword>
<dbReference type="Proteomes" id="UP000320421">
    <property type="component" value="Chromosome"/>
</dbReference>
<accession>A0A517PY73</accession>
<dbReference type="RefSeq" id="WP_145192892.1">
    <property type="nucleotide sequence ID" value="NZ_CP036266.1"/>
</dbReference>
<dbReference type="OrthoDB" id="290299at2"/>
<feature type="coiled-coil region" evidence="1">
    <location>
        <begin position="167"/>
        <end position="194"/>
    </location>
</feature>
<dbReference type="EMBL" id="CP036266">
    <property type="protein sequence ID" value="QDT24309.1"/>
    <property type="molecule type" value="Genomic_DNA"/>
</dbReference>
<evidence type="ECO:0000256" key="1">
    <source>
        <dbReference type="SAM" id="Coils"/>
    </source>
</evidence>
<reference evidence="2 3" key="1">
    <citation type="submission" date="2019-02" db="EMBL/GenBank/DDBJ databases">
        <title>Deep-cultivation of Planctomycetes and their phenomic and genomic characterization uncovers novel biology.</title>
        <authorList>
            <person name="Wiegand S."/>
            <person name="Jogler M."/>
            <person name="Boedeker C."/>
            <person name="Pinto D."/>
            <person name="Vollmers J."/>
            <person name="Rivas-Marin E."/>
            <person name="Kohn T."/>
            <person name="Peeters S.H."/>
            <person name="Heuer A."/>
            <person name="Rast P."/>
            <person name="Oberbeckmann S."/>
            <person name="Bunk B."/>
            <person name="Jeske O."/>
            <person name="Meyerdierks A."/>
            <person name="Storesund J.E."/>
            <person name="Kallscheuer N."/>
            <person name="Luecker S."/>
            <person name="Lage O.M."/>
            <person name="Pohl T."/>
            <person name="Merkel B.J."/>
            <person name="Hornburger P."/>
            <person name="Mueller R.-W."/>
            <person name="Bruemmer F."/>
            <person name="Labrenz M."/>
            <person name="Spormann A.M."/>
            <person name="Op den Camp H."/>
            <person name="Overmann J."/>
            <person name="Amann R."/>
            <person name="Jetten M.S.M."/>
            <person name="Mascher T."/>
            <person name="Medema M.H."/>
            <person name="Devos D.P."/>
            <person name="Kaster A.-K."/>
            <person name="Ovreas L."/>
            <person name="Rohde M."/>
            <person name="Galperin M.Y."/>
            <person name="Jogler C."/>
        </authorList>
    </citation>
    <scope>NUCLEOTIDE SEQUENCE [LARGE SCALE GENOMIC DNA]</scope>
    <source>
        <strain evidence="2 3">HG66A1</strain>
    </source>
</reference>
<keyword evidence="1" id="KW-0175">Coiled coil</keyword>
<name>A0A517PY73_9PLAN</name>
<organism evidence="2 3">
    <name type="scientific">Gimesia chilikensis</name>
    <dbReference type="NCBI Taxonomy" id="2605989"/>
    <lineage>
        <taxon>Bacteria</taxon>
        <taxon>Pseudomonadati</taxon>
        <taxon>Planctomycetota</taxon>
        <taxon>Planctomycetia</taxon>
        <taxon>Planctomycetales</taxon>
        <taxon>Planctomycetaceae</taxon>
        <taxon>Gimesia</taxon>
    </lineage>
</organism>
<evidence type="ECO:0000313" key="2">
    <source>
        <dbReference type="EMBL" id="QDT24309.1"/>
    </source>
</evidence>
<proteinExistence type="predicted"/>
<evidence type="ECO:0000313" key="3">
    <source>
        <dbReference type="Proteomes" id="UP000320421"/>
    </source>
</evidence>